<evidence type="ECO:0000313" key="2">
    <source>
        <dbReference type="EnsemblFungi" id="MAPG_09236T0"/>
    </source>
</evidence>
<dbReference type="EMBL" id="ADBL01002261">
    <property type="status" value="NOT_ANNOTATED_CDS"/>
    <property type="molecule type" value="Genomic_DNA"/>
</dbReference>
<dbReference type="EnsemblFungi" id="MAPG_09236T0">
    <property type="protein sequence ID" value="MAPG_09236T0"/>
    <property type="gene ID" value="MAPG_09236"/>
</dbReference>
<protein>
    <submittedName>
        <fullName evidence="1 2">Uncharacterized protein</fullName>
    </submittedName>
</protein>
<proteinExistence type="predicted"/>
<keyword evidence="3" id="KW-1185">Reference proteome</keyword>
<dbReference type="EMBL" id="GL876974">
    <property type="protein sequence ID" value="KLU90272.1"/>
    <property type="molecule type" value="Genomic_DNA"/>
</dbReference>
<evidence type="ECO:0000313" key="3">
    <source>
        <dbReference type="Proteomes" id="UP000011715"/>
    </source>
</evidence>
<reference evidence="3" key="2">
    <citation type="submission" date="2010-05" db="EMBL/GenBank/DDBJ databases">
        <title>The genome sequence of Magnaporthe poae strain ATCC 64411.</title>
        <authorList>
            <person name="Ma L.-J."/>
            <person name="Dead R."/>
            <person name="Young S."/>
            <person name="Zeng Q."/>
            <person name="Koehrsen M."/>
            <person name="Alvarado L."/>
            <person name="Berlin A."/>
            <person name="Chapman S.B."/>
            <person name="Chen Z."/>
            <person name="Freedman E."/>
            <person name="Gellesch M."/>
            <person name="Goldberg J."/>
            <person name="Griggs A."/>
            <person name="Gujja S."/>
            <person name="Heilman E.R."/>
            <person name="Heiman D."/>
            <person name="Hepburn T."/>
            <person name="Howarth C."/>
            <person name="Jen D."/>
            <person name="Larson L."/>
            <person name="Mehta T."/>
            <person name="Neiman D."/>
            <person name="Pearson M."/>
            <person name="Roberts A."/>
            <person name="Saif S."/>
            <person name="Shea T."/>
            <person name="Shenoy N."/>
            <person name="Sisk P."/>
            <person name="Stolte C."/>
            <person name="Sykes S."/>
            <person name="Walk T."/>
            <person name="White J."/>
            <person name="Yandava C."/>
            <person name="Haas B."/>
            <person name="Nusbaum C."/>
            <person name="Birren B."/>
        </authorList>
    </citation>
    <scope>NUCLEOTIDE SEQUENCE [LARGE SCALE GENOMIC DNA]</scope>
    <source>
        <strain evidence="3">ATCC 64411 / 73-15</strain>
    </source>
</reference>
<sequence length="52" mass="5725">MLQRTRREEDLHGKAERSSFVLEAEVEIGAIDVASYGGLVSTELFGICTVQL</sequence>
<organism evidence="2 3">
    <name type="scientific">Magnaporthiopsis poae (strain ATCC 64411 / 73-15)</name>
    <name type="common">Kentucky bluegrass fungus</name>
    <name type="synonym">Magnaporthe poae</name>
    <dbReference type="NCBI Taxonomy" id="644358"/>
    <lineage>
        <taxon>Eukaryota</taxon>
        <taxon>Fungi</taxon>
        <taxon>Dikarya</taxon>
        <taxon>Ascomycota</taxon>
        <taxon>Pezizomycotina</taxon>
        <taxon>Sordariomycetes</taxon>
        <taxon>Sordariomycetidae</taxon>
        <taxon>Magnaporthales</taxon>
        <taxon>Magnaporthaceae</taxon>
        <taxon>Magnaporthiopsis</taxon>
    </lineage>
</organism>
<reference evidence="1" key="3">
    <citation type="submission" date="2011-03" db="EMBL/GenBank/DDBJ databases">
        <title>Annotation of Magnaporthe poae ATCC 64411.</title>
        <authorList>
            <person name="Ma L.-J."/>
            <person name="Dead R."/>
            <person name="Young S.K."/>
            <person name="Zeng Q."/>
            <person name="Gargeya S."/>
            <person name="Fitzgerald M."/>
            <person name="Haas B."/>
            <person name="Abouelleil A."/>
            <person name="Alvarado L."/>
            <person name="Arachchi H.M."/>
            <person name="Berlin A."/>
            <person name="Brown A."/>
            <person name="Chapman S.B."/>
            <person name="Chen Z."/>
            <person name="Dunbar C."/>
            <person name="Freedman E."/>
            <person name="Gearin G."/>
            <person name="Gellesch M."/>
            <person name="Goldberg J."/>
            <person name="Griggs A."/>
            <person name="Gujja S."/>
            <person name="Heiman D."/>
            <person name="Howarth C."/>
            <person name="Larson L."/>
            <person name="Lui A."/>
            <person name="MacDonald P.J.P."/>
            <person name="Mehta T."/>
            <person name="Montmayeur A."/>
            <person name="Murphy C."/>
            <person name="Neiman D."/>
            <person name="Pearson M."/>
            <person name="Priest M."/>
            <person name="Roberts A."/>
            <person name="Saif S."/>
            <person name="Shea T."/>
            <person name="Shenoy N."/>
            <person name="Sisk P."/>
            <person name="Stolte C."/>
            <person name="Sykes S."/>
            <person name="Yandava C."/>
            <person name="Wortman J."/>
            <person name="Nusbaum C."/>
            <person name="Birren B."/>
        </authorList>
    </citation>
    <scope>NUCLEOTIDE SEQUENCE</scope>
    <source>
        <strain evidence="1">ATCC 64411</strain>
    </source>
</reference>
<reference evidence="2" key="5">
    <citation type="submission" date="2015-06" db="UniProtKB">
        <authorList>
            <consortium name="EnsemblFungi"/>
        </authorList>
    </citation>
    <scope>IDENTIFICATION</scope>
    <source>
        <strain evidence="2">ATCC 64411</strain>
    </source>
</reference>
<gene>
    <name evidence="1" type="ORF">MAPG_09236</name>
</gene>
<reference evidence="2" key="4">
    <citation type="journal article" date="2015" name="G3 (Bethesda)">
        <title>Genome sequences of three phytopathogenic species of the Magnaporthaceae family of fungi.</title>
        <authorList>
            <person name="Okagaki L.H."/>
            <person name="Nunes C.C."/>
            <person name="Sailsbery J."/>
            <person name="Clay B."/>
            <person name="Brown D."/>
            <person name="John T."/>
            <person name="Oh Y."/>
            <person name="Young N."/>
            <person name="Fitzgerald M."/>
            <person name="Haas B.J."/>
            <person name="Zeng Q."/>
            <person name="Young S."/>
            <person name="Adiconis X."/>
            <person name="Fan L."/>
            <person name="Levin J.Z."/>
            <person name="Mitchell T.K."/>
            <person name="Okubara P.A."/>
            <person name="Farman M.L."/>
            <person name="Kohn L.M."/>
            <person name="Birren B."/>
            <person name="Ma L.-J."/>
            <person name="Dean R.A."/>
        </authorList>
    </citation>
    <scope>NUCLEOTIDE SEQUENCE</scope>
    <source>
        <strain evidence="2">ATCC 64411 / 73-15</strain>
    </source>
</reference>
<dbReference type="AlphaFoldDB" id="A0A0C4E9F2"/>
<evidence type="ECO:0000313" key="1">
    <source>
        <dbReference type="EMBL" id="KLU90272.1"/>
    </source>
</evidence>
<accession>A0A0C4E9F2</accession>
<dbReference type="Proteomes" id="UP000011715">
    <property type="component" value="Unassembled WGS sequence"/>
</dbReference>
<reference evidence="1" key="1">
    <citation type="submission" date="2010-05" db="EMBL/GenBank/DDBJ databases">
        <title>The Genome Sequence of Magnaporthe poae strain ATCC 64411.</title>
        <authorList>
            <consortium name="The Broad Institute Genome Sequencing Platform"/>
            <consortium name="Broad Institute Genome Sequencing Center for Infectious Disease"/>
            <person name="Ma L.-J."/>
            <person name="Dead R."/>
            <person name="Young S."/>
            <person name="Zeng Q."/>
            <person name="Koehrsen M."/>
            <person name="Alvarado L."/>
            <person name="Berlin A."/>
            <person name="Chapman S.B."/>
            <person name="Chen Z."/>
            <person name="Freedman E."/>
            <person name="Gellesch M."/>
            <person name="Goldberg J."/>
            <person name="Griggs A."/>
            <person name="Gujja S."/>
            <person name="Heilman E.R."/>
            <person name="Heiman D."/>
            <person name="Hepburn T."/>
            <person name="Howarth C."/>
            <person name="Jen D."/>
            <person name="Larson L."/>
            <person name="Mehta T."/>
            <person name="Neiman D."/>
            <person name="Pearson M."/>
            <person name="Roberts A."/>
            <person name="Saif S."/>
            <person name="Shea T."/>
            <person name="Shenoy N."/>
            <person name="Sisk P."/>
            <person name="Stolte C."/>
            <person name="Sykes S."/>
            <person name="Walk T."/>
            <person name="White J."/>
            <person name="Yandava C."/>
            <person name="Haas B."/>
            <person name="Nusbaum C."/>
            <person name="Birren B."/>
        </authorList>
    </citation>
    <scope>NUCLEOTIDE SEQUENCE</scope>
    <source>
        <strain evidence="1">ATCC 64411</strain>
    </source>
</reference>
<dbReference type="VEuPathDB" id="FungiDB:MAPG_09236"/>
<name>A0A0C4E9F2_MAGP6</name>